<organism evidence="1">
    <name type="scientific">uncultured marine thaumarchaeote AD1000_46_F05</name>
    <dbReference type="NCBI Taxonomy" id="1455921"/>
    <lineage>
        <taxon>Archaea</taxon>
        <taxon>Nitrososphaerota</taxon>
        <taxon>environmental samples</taxon>
    </lineage>
</organism>
<dbReference type="InterPro" id="IPR011051">
    <property type="entry name" value="RmlC_Cupin_sf"/>
</dbReference>
<evidence type="ECO:0008006" key="2">
    <source>
        <dbReference type="Google" id="ProtNLM"/>
    </source>
</evidence>
<sequence>MSLDPGEEDAQEPHESDEMYYVLKGNGFLRIKK</sequence>
<dbReference type="InterPro" id="IPR014710">
    <property type="entry name" value="RmlC-like_jellyroll"/>
</dbReference>
<evidence type="ECO:0000313" key="1">
    <source>
        <dbReference type="EMBL" id="AIE94524.1"/>
    </source>
</evidence>
<reference evidence="1" key="1">
    <citation type="journal article" date="2014" name="Genome Biol. Evol.">
        <title>Pangenome evidence for extensive interdomain horizontal transfer affecting lineage core and shell genes in uncultured planktonic thaumarchaeota and euryarchaeota.</title>
        <authorList>
            <person name="Deschamps P."/>
            <person name="Zivanovic Y."/>
            <person name="Moreira D."/>
            <person name="Rodriguez-Valera F."/>
            <person name="Lopez-Garcia P."/>
        </authorList>
    </citation>
    <scope>NUCLEOTIDE SEQUENCE</scope>
</reference>
<accession>A0A075FTA2</accession>
<name>A0A075FTA2_9ARCH</name>
<dbReference type="AlphaFoldDB" id="A0A075FTA2"/>
<protein>
    <recommendedName>
        <fullName evidence="2">Cupin 2 domain-containing protein</fullName>
    </recommendedName>
</protein>
<dbReference type="EMBL" id="KF900423">
    <property type="protein sequence ID" value="AIE94524.1"/>
    <property type="molecule type" value="Genomic_DNA"/>
</dbReference>
<proteinExistence type="predicted"/>
<dbReference type="Gene3D" id="2.60.120.10">
    <property type="entry name" value="Jelly Rolls"/>
    <property type="match status" value="1"/>
</dbReference>
<dbReference type="SUPFAM" id="SSF51182">
    <property type="entry name" value="RmlC-like cupins"/>
    <property type="match status" value="1"/>
</dbReference>